<dbReference type="EMBL" id="LFYR01000120">
    <property type="protein sequence ID" value="KMZ75714.1"/>
    <property type="molecule type" value="Genomic_DNA"/>
</dbReference>
<dbReference type="AlphaFoldDB" id="A0A0K9Q3H1"/>
<evidence type="ECO:0000313" key="1">
    <source>
        <dbReference type="EMBL" id="KMZ75714.1"/>
    </source>
</evidence>
<protein>
    <submittedName>
        <fullName evidence="1">Uncharacterized protein</fullName>
    </submittedName>
</protein>
<organism evidence="1 2">
    <name type="scientific">Zostera marina</name>
    <name type="common">Eelgrass</name>
    <dbReference type="NCBI Taxonomy" id="29655"/>
    <lineage>
        <taxon>Eukaryota</taxon>
        <taxon>Viridiplantae</taxon>
        <taxon>Streptophyta</taxon>
        <taxon>Embryophyta</taxon>
        <taxon>Tracheophyta</taxon>
        <taxon>Spermatophyta</taxon>
        <taxon>Magnoliopsida</taxon>
        <taxon>Liliopsida</taxon>
        <taxon>Zosteraceae</taxon>
        <taxon>Zostera</taxon>
    </lineage>
</organism>
<reference evidence="2" key="1">
    <citation type="journal article" date="2016" name="Nature">
        <title>The genome of the seagrass Zostera marina reveals angiosperm adaptation to the sea.</title>
        <authorList>
            <person name="Olsen J.L."/>
            <person name="Rouze P."/>
            <person name="Verhelst B."/>
            <person name="Lin Y.-C."/>
            <person name="Bayer T."/>
            <person name="Collen J."/>
            <person name="Dattolo E."/>
            <person name="De Paoli E."/>
            <person name="Dittami S."/>
            <person name="Maumus F."/>
            <person name="Michel G."/>
            <person name="Kersting A."/>
            <person name="Lauritano C."/>
            <person name="Lohaus R."/>
            <person name="Toepel M."/>
            <person name="Tonon T."/>
            <person name="Vanneste K."/>
            <person name="Amirebrahimi M."/>
            <person name="Brakel J."/>
            <person name="Bostroem C."/>
            <person name="Chovatia M."/>
            <person name="Grimwood J."/>
            <person name="Jenkins J.W."/>
            <person name="Jueterbock A."/>
            <person name="Mraz A."/>
            <person name="Stam W.T."/>
            <person name="Tice H."/>
            <person name="Bornberg-Bauer E."/>
            <person name="Green P.J."/>
            <person name="Pearson G.A."/>
            <person name="Procaccini G."/>
            <person name="Duarte C.M."/>
            <person name="Schmutz J."/>
            <person name="Reusch T.B.H."/>
            <person name="Van de Peer Y."/>
        </authorList>
    </citation>
    <scope>NUCLEOTIDE SEQUENCE [LARGE SCALE GENOMIC DNA]</scope>
    <source>
        <strain evidence="2">cv. Finnish</strain>
    </source>
</reference>
<comment type="caution">
    <text evidence="1">The sequence shown here is derived from an EMBL/GenBank/DDBJ whole genome shotgun (WGS) entry which is preliminary data.</text>
</comment>
<keyword evidence="2" id="KW-1185">Reference proteome</keyword>
<accession>A0A0K9Q3H1</accession>
<name>A0A0K9Q3H1_ZOSMR</name>
<gene>
    <name evidence="1" type="ORF">ZOSMA_110G00200</name>
</gene>
<sequence length="72" mass="8586">MLEQDKTNIEEAMETIQKEFDFSGTNQAYRHINKRLNKLWRTAHNSLVAKYDNKNLSIEEVMKILPDYIIKD</sequence>
<evidence type="ECO:0000313" key="2">
    <source>
        <dbReference type="Proteomes" id="UP000036987"/>
    </source>
</evidence>
<dbReference type="OrthoDB" id="1717030at2759"/>
<proteinExistence type="predicted"/>
<dbReference type="Proteomes" id="UP000036987">
    <property type="component" value="Unassembled WGS sequence"/>
</dbReference>